<proteinExistence type="predicted"/>
<evidence type="ECO:0000256" key="1">
    <source>
        <dbReference type="SAM" id="SignalP"/>
    </source>
</evidence>
<keyword evidence="1" id="KW-0732">Signal</keyword>
<gene>
    <name evidence="2" type="ORF">BpHYR1_006088</name>
</gene>
<feature type="chain" id="PRO_5017940634" evidence="1">
    <location>
        <begin position="21"/>
        <end position="253"/>
    </location>
</feature>
<dbReference type="AlphaFoldDB" id="A0A3M7SFR9"/>
<organism evidence="2 3">
    <name type="scientific">Brachionus plicatilis</name>
    <name type="common">Marine rotifer</name>
    <name type="synonym">Brachionus muelleri</name>
    <dbReference type="NCBI Taxonomy" id="10195"/>
    <lineage>
        <taxon>Eukaryota</taxon>
        <taxon>Metazoa</taxon>
        <taxon>Spiralia</taxon>
        <taxon>Gnathifera</taxon>
        <taxon>Rotifera</taxon>
        <taxon>Eurotatoria</taxon>
        <taxon>Monogononta</taxon>
        <taxon>Pseudotrocha</taxon>
        <taxon>Ploima</taxon>
        <taxon>Brachionidae</taxon>
        <taxon>Brachionus</taxon>
    </lineage>
</organism>
<comment type="caution">
    <text evidence="2">The sequence shown here is derived from an EMBL/GenBank/DDBJ whole genome shotgun (WGS) entry which is preliminary data.</text>
</comment>
<feature type="signal peptide" evidence="1">
    <location>
        <begin position="1"/>
        <end position="20"/>
    </location>
</feature>
<reference evidence="2 3" key="1">
    <citation type="journal article" date="2018" name="Sci. Rep.">
        <title>Genomic signatures of local adaptation to the degree of environmental predictability in rotifers.</title>
        <authorList>
            <person name="Franch-Gras L."/>
            <person name="Hahn C."/>
            <person name="Garcia-Roger E.M."/>
            <person name="Carmona M.J."/>
            <person name="Serra M."/>
            <person name="Gomez A."/>
        </authorList>
    </citation>
    <scope>NUCLEOTIDE SEQUENCE [LARGE SCALE GENOMIC DNA]</scope>
    <source>
        <strain evidence="2">HYR1</strain>
    </source>
</reference>
<accession>A0A3M7SFR9</accession>
<sequence>MKISIISLGLFFILALNVESKYLKTLKAVQDSDYEEADNEKKVPQHYPESDYLIIYQEPIYMPLMDRFYYEDQFNQPFNNFWSPFSFNPMFHDPFGFNHLNQMPSLMMSKLMNSLPNFQTSESRRPDIELEVQSCDSIDSELQNSEDNYKTNNFFSYHYESSTCSCNQTNYCKISFSKPDLDFCYLNEISDEIELSNCGLLEYCLNDEKKCDGIYVDHRFNKYFSVYCKGNKVVPNVSAKSAKQFIIQLKNCL</sequence>
<dbReference type="OrthoDB" id="10458838at2759"/>
<dbReference type="EMBL" id="REGN01001459">
    <property type="protein sequence ID" value="RNA34525.1"/>
    <property type="molecule type" value="Genomic_DNA"/>
</dbReference>
<keyword evidence="3" id="KW-1185">Reference proteome</keyword>
<name>A0A3M7SFR9_BRAPC</name>
<evidence type="ECO:0000313" key="3">
    <source>
        <dbReference type="Proteomes" id="UP000276133"/>
    </source>
</evidence>
<dbReference type="Proteomes" id="UP000276133">
    <property type="component" value="Unassembled WGS sequence"/>
</dbReference>
<evidence type="ECO:0000313" key="2">
    <source>
        <dbReference type="EMBL" id="RNA34525.1"/>
    </source>
</evidence>
<protein>
    <submittedName>
        <fullName evidence="2">Uncharacterized protein</fullName>
    </submittedName>
</protein>